<sequence>MILFKREKFFISDPEQTILGDLIGRPLEQRTVLSAVHGLYTVAKRYEAFRLLKELNVFEGLQKHEFLGRLADLEKRYHTGLELMNLHNIFTPKGIEVYTLIDQICGQEIERVRDLKGVFELSNQPDEFSYEHFQRVNPIQQFLSMADLTA</sequence>
<dbReference type="EMBL" id="CP014263">
    <property type="protein sequence ID" value="AQG79779.1"/>
    <property type="molecule type" value="Genomic_DNA"/>
</dbReference>
<dbReference type="STRING" id="1178516.AWR27_10855"/>
<organism evidence="1 2">
    <name type="scientific">Spirosoma montaniterrae</name>
    <dbReference type="NCBI Taxonomy" id="1178516"/>
    <lineage>
        <taxon>Bacteria</taxon>
        <taxon>Pseudomonadati</taxon>
        <taxon>Bacteroidota</taxon>
        <taxon>Cytophagia</taxon>
        <taxon>Cytophagales</taxon>
        <taxon>Cytophagaceae</taxon>
        <taxon>Spirosoma</taxon>
    </lineage>
</organism>
<dbReference type="AlphaFoldDB" id="A0A1P9WWM0"/>
<keyword evidence="2" id="KW-1185">Reference proteome</keyword>
<reference evidence="1 2" key="1">
    <citation type="submission" date="2016-01" db="EMBL/GenBank/DDBJ databases">
        <authorList>
            <person name="Oliw E.H."/>
        </authorList>
    </citation>
    <scope>NUCLEOTIDE SEQUENCE [LARGE SCALE GENOMIC DNA]</scope>
    <source>
        <strain evidence="1 2">DY10</strain>
    </source>
</reference>
<gene>
    <name evidence="1" type="ORF">AWR27_10855</name>
</gene>
<dbReference type="Proteomes" id="UP000187941">
    <property type="component" value="Chromosome"/>
</dbReference>
<name>A0A1P9WWM0_9BACT</name>
<dbReference type="KEGG" id="smon:AWR27_10855"/>
<dbReference type="RefSeq" id="WP_077131213.1">
    <property type="nucleotide sequence ID" value="NZ_CP014263.1"/>
</dbReference>
<proteinExistence type="predicted"/>
<dbReference type="OrthoDB" id="1230778at2"/>
<accession>A0A1P9WWM0</accession>
<evidence type="ECO:0000313" key="2">
    <source>
        <dbReference type="Proteomes" id="UP000187941"/>
    </source>
</evidence>
<evidence type="ECO:0000313" key="1">
    <source>
        <dbReference type="EMBL" id="AQG79779.1"/>
    </source>
</evidence>
<protein>
    <submittedName>
        <fullName evidence="1">Uncharacterized protein</fullName>
    </submittedName>
</protein>